<protein>
    <submittedName>
        <fullName evidence="1">Uncharacterized protein</fullName>
    </submittedName>
</protein>
<gene>
    <name evidence="1" type="ORF">PSET11_01727</name>
</gene>
<organism evidence="1 2">
    <name type="scientific">Arthrobacter ulcerisalmonis</name>
    <dbReference type="NCBI Taxonomy" id="2483813"/>
    <lineage>
        <taxon>Bacteria</taxon>
        <taxon>Bacillati</taxon>
        <taxon>Actinomycetota</taxon>
        <taxon>Actinomycetes</taxon>
        <taxon>Micrococcales</taxon>
        <taxon>Micrococcaceae</taxon>
        <taxon>Arthrobacter</taxon>
    </lineage>
</organism>
<accession>A0A3P5WXU4</accession>
<name>A0A3P5WXU4_9MICC</name>
<reference evidence="1 2" key="1">
    <citation type="submission" date="2018-11" db="EMBL/GenBank/DDBJ databases">
        <authorList>
            <person name="Criscuolo A."/>
        </authorList>
    </citation>
    <scope>NUCLEOTIDE SEQUENCE [LARGE SCALE GENOMIC DNA]</scope>
    <source>
        <strain evidence="1">AT11b</strain>
    </source>
</reference>
<dbReference type="Proteomes" id="UP000280861">
    <property type="component" value="Unassembled WGS sequence"/>
</dbReference>
<dbReference type="AlphaFoldDB" id="A0A3P5WXU4"/>
<evidence type="ECO:0000313" key="1">
    <source>
        <dbReference type="EMBL" id="VDC26312.1"/>
    </source>
</evidence>
<keyword evidence="2" id="KW-1185">Reference proteome</keyword>
<evidence type="ECO:0000313" key="2">
    <source>
        <dbReference type="Proteomes" id="UP000280861"/>
    </source>
</evidence>
<proteinExistence type="predicted"/>
<sequence length="49" mass="5495">MTYFDGRLVRTETFDDQASAQRFANARCASEDDWAVVDAVEVARVRIAA</sequence>
<dbReference type="EMBL" id="UXAU01000024">
    <property type="protein sequence ID" value="VDC26312.1"/>
    <property type="molecule type" value="Genomic_DNA"/>
</dbReference>